<organism evidence="1">
    <name type="scientific">marine sediment metagenome</name>
    <dbReference type="NCBI Taxonomy" id="412755"/>
    <lineage>
        <taxon>unclassified sequences</taxon>
        <taxon>metagenomes</taxon>
        <taxon>ecological metagenomes</taxon>
    </lineage>
</organism>
<evidence type="ECO:0000313" key="1">
    <source>
        <dbReference type="EMBL" id="KKK57148.1"/>
    </source>
</evidence>
<proteinExistence type="predicted"/>
<dbReference type="AlphaFoldDB" id="A0A0F8WKE8"/>
<sequence>MFRYTLLLEEGSEEDFVRGRQWCVFSAALGHHLVTSQDDDEREPDENSLFTHGTDEATEIFGQLTEGDVR</sequence>
<accession>A0A0F8WKE8</accession>
<protein>
    <submittedName>
        <fullName evidence="1">Uncharacterized protein</fullName>
    </submittedName>
</protein>
<gene>
    <name evidence="1" type="ORF">LCGC14_3057410</name>
</gene>
<comment type="caution">
    <text evidence="1">The sequence shown here is derived from an EMBL/GenBank/DDBJ whole genome shotgun (WGS) entry which is preliminary data.</text>
</comment>
<name>A0A0F8WKE8_9ZZZZ</name>
<reference evidence="1" key="1">
    <citation type="journal article" date="2015" name="Nature">
        <title>Complex archaea that bridge the gap between prokaryotes and eukaryotes.</title>
        <authorList>
            <person name="Spang A."/>
            <person name="Saw J.H."/>
            <person name="Jorgensen S.L."/>
            <person name="Zaremba-Niedzwiedzka K."/>
            <person name="Martijn J."/>
            <person name="Lind A.E."/>
            <person name="van Eijk R."/>
            <person name="Schleper C."/>
            <person name="Guy L."/>
            <person name="Ettema T.J."/>
        </authorList>
    </citation>
    <scope>NUCLEOTIDE SEQUENCE</scope>
</reference>
<dbReference type="EMBL" id="LAZR01064629">
    <property type="protein sequence ID" value="KKK57148.1"/>
    <property type="molecule type" value="Genomic_DNA"/>
</dbReference>